<keyword evidence="3" id="KW-0285">Flavoprotein</keyword>
<protein>
    <submittedName>
        <fullName evidence="8">Acyl-CoA dehydrogenase</fullName>
    </submittedName>
</protein>
<dbReference type="OrthoDB" id="7328575at2"/>
<sequence>MNDALHPDDLDRQQQLRMLIESAKGIAPRHGDFTRLRGLRFSQPGFDRDVWTRIAEMGWLGLRLPENAGGAGLGMLEYAALATEAGAALLPEPFIEVQLAIDMMGAATPPSVFAGDEIILPAWASDPDGLGFDGGVIVGRGGRLSGEKRFVPMGAAADRVAVATNAGIFLAAMDQVGIQTLPLQDGGHAATFHFECCPATPLEGDPRPALEAATVANAAYLLGVMERAFDITLEYLGTRRQFDRLIGSFQVLQHRAVDLKIQIEITRAVIRDACVALDGGNDAQTAVSRAKTRAAEAAMLVTRQAIQMHGAIGYTDEADIGLFLRKALTIGNRYGSASWHRARHAALTERDM</sequence>
<dbReference type="AlphaFoldDB" id="A0A418SQE9"/>
<evidence type="ECO:0000256" key="3">
    <source>
        <dbReference type="ARBA" id="ARBA00022630"/>
    </source>
</evidence>
<name>A0A418SQE9_9RHOB</name>
<comment type="caution">
    <text evidence="8">The sequence shown here is derived from an EMBL/GenBank/DDBJ whole genome shotgun (WGS) entry which is preliminary data.</text>
</comment>
<evidence type="ECO:0000259" key="6">
    <source>
        <dbReference type="Pfam" id="PF00441"/>
    </source>
</evidence>
<keyword evidence="9" id="KW-1185">Reference proteome</keyword>
<dbReference type="GO" id="GO:0050660">
    <property type="term" value="F:flavin adenine dinucleotide binding"/>
    <property type="evidence" value="ECO:0007669"/>
    <property type="project" value="InterPro"/>
</dbReference>
<dbReference type="RefSeq" id="WP_119751033.1">
    <property type="nucleotide sequence ID" value="NZ_QZCG01000012.1"/>
</dbReference>
<feature type="domain" description="Acyl-CoA dehydrogenase/oxidase C-terminal" evidence="6">
    <location>
        <begin position="214"/>
        <end position="329"/>
    </location>
</feature>
<dbReference type="Gene3D" id="1.10.540.10">
    <property type="entry name" value="Acyl-CoA dehydrogenase/oxidase, N-terminal domain"/>
    <property type="match status" value="1"/>
</dbReference>
<dbReference type="InterPro" id="IPR009100">
    <property type="entry name" value="AcylCoA_DH/oxidase_NM_dom_sf"/>
</dbReference>
<dbReference type="InterPro" id="IPR037069">
    <property type="entry name" value="AcylCoA_DH/ox_N_sf"/>
</dbReference>
<evidence type="ECO:0000256" key="5">
    <source>
        <dbReference type="ARBA" id="ARBA00023002"/>
    </source>
</evidence>
<comment type="cofactor">
    <cofactor evidence="1">
        <name>FAD</name>
        <dbReference type="ChEBI" id="CHEBI:57692"/>
    </cofactor>
</comment>
<dbReference type="PANTHER" id="PTHR43884">
    <property type="entry name" value="ACYL-COA DEHYDROGENASE"/>
    <property type="match status" value="1"/>
</dbReference>
<feature type="domain" description="Acyl-CoA dehydrogenase/oxidase N-terminal" evidence="7">
    <location>
        <begin position="45"/>
        <end position="91"/>
    </location>
</feature>
<gene>
    <name evidence="8" type="ORF">D3P04_17175</name>
</gene>
<evidence type="ECO:0000313" key="9">
    <source>
        <dbReference type="Proteomes" id="UP000284202"/>
    </source>
</evidence>
<dbReference type="GO" id="GO:0003995">
    <property type="term" value="F:acyl-CoA dehydrogenase activity"/>
    <property type="evidence" value="ECO:0007669"/>
    <property type="project" value="TreeGrafter"/>
</dbReference>
<keyword evidence="4" id="KW-0274">FAD</keyword>
<organism evidence="8 9">
    <name type="scientific">Paracoccus onubensis</name>
    <dbReference type="NCBI Taxonomy" id="1675788"/>
    <lineage>
        <taxon>Bacteria</taxon>
        <taxon>Pseudomonadati</taxon>
        <taxon>Pseudomonadota</taxon>
        <taxon>Alphaproteobacteria</taxon>
        <taxon>Rhodobacterales</taxon>
        <taxon>Paracoccaceae</taxon>
        <taxon>Paracoccus</taxon>
    </lineage>
</organism>
<dbReference type="Pfam" id="PF00441">
    <property type="entry name" value="Acyl-CoA_dh_1"/>
    <property type="match status" value="1"/>
</dbReference>
<dbReference type="SUPFAM" id="SSF56645">
    <property type="entry name" value="Acyl-CoA dehydrogenase NM domain-like"/>
    <property type="match status" value="1"/>
</dbReference>
<dbReference type="PANTHER" id="PTHR43884:SF20">
    <property type="entry name" value="ACYL-COA DEHYDROGENASE FADE28"/>
    <property type="match status" value="1"/>
</dbReference>
<accession>A0A418SQE9</accession>
<evidence type="ECO:0000256" key="1">
    <source>
        <dbReference type="ARBA" id="ARBA00001974"/>
    </source>
</evidence>
<dbReference type="Pfam" id="PF02771">
    <property type="entry name" value="Acyl-CoA_dh_N"/>
    <property type="match status" value="1"/>
</dbReference>
<dbReference type="InterPro" id="IPR013786">
    <property type="entry name" value="AcylCoA_DH/ox_N"/>
</dbReference>
<proteinExistence type="inferred from homology"/>
<comment type="similarity">
    <text evidence="2">Belongs to the acyl-CoA dehydrogenase family.</text>
</comment>
<evidence type="ECO:0000256" key="4">
    <source>
        <dbReference type="ARBA" id="ARBA00022827"/>
    </source>
</evidence>
<evidence type="ECO:0000313" key="8">
    <source>
        <dbReference type="EMBL" id="RJE83183.1"/>
    </source>
</evidence>
<keyword evidence="5" id="KW-0560">Oxidoreductase</keyword>
<dbReference type="InterPro" id="IPR036250">
    <property type="entry name" value="AcylCo_DH-like_C"/>
</dbReference>
<evidence type="ECO:0000259" key="7">
    <source>
        <dbReference type="Pfam" id="PF02771"/>
    </source>
</evidence>
<dbReference type="Proteomes" id="UP000284202">
    <property type="component" value="Unassembled WGS sequence"/>
</dbReference>
<dbReference type="SUPFAM" id="SSF47203">
    <property type="entry name" value="Acyl-CoA dehydrogenase C-terminal domain-like"/>
    <property type="match status" value="1"/>
</dbReference>
<dbReference type="EMBL" id="QZCG01000012">
    <property type="protein sequence ID" value="RJE83183.1"/>
    <property type="molecule type" value="Genomic_DNA"/>
</dbReference>
<dbReference type="Gene3D" id="1.20.140.10">
    <property type="entry name" value="Butyryl-CoA Dehydrogenase, subunit A, domain 3"/>
    <property type="match status" value="1"/>
</dbReference>
<evidence type="ECO:0000256" key="2">
    <source>
        <dbReference type="ARBA" id="ARBA00009347"/>
    </source>
</evidence>
<reference evidence="9" key="1">
    <citation type="submission" date="2018-09" db="EMBL/GenBank/DDBJ databases">
        <title>Acidovorax cavernicola nov. sp. isolated from Gruta de las Maravillas (Aracena, Spain).</title>
        <authorList>
            <person name="Jurado V."/>
            <person name="Gutierrez-Patricio S."/>
            <person name="Gonzalez-Pimentel J.L."/>
            <person name="Miller A.Z."/>
            <person name="Laiz L."/>
            <person name="Saiz-Jimenez C."/>
        </authorList>
    </citation>
    <scope>NUCLEOTIDE SEQUENCE [LARGE SCALE GENOMIC DNA]</scope>
    <source>
        <strain evidence="9">1011MAR3C25</strain>
    </source>
</reference>
<dbReference type="InterPro" id="IPR009075">
    <property type="entry name" value="AcylCo_DH/oxidase_C"/>
</dbReference>